<name>A0A8B6E7R8_MYTGA</name>
<reference evidence="2" key="1">
    <citation type="submission" date="2018-11" db="EMBL/GenBank/DDBJ databases">
        <authorList>
            <person name="Alioto T."/>
            <person name="Alioto T."/>
        </authorList>
    </citation>
    <scope>NUCLEOTIDE SEQUENCE</scope>
</reference>
<feature type="compositionally biased region" description="Basic residues" evidence="1">
    <location>
        <begin position="192"/>
        <end position="205"/>
    </location>
</feature>
<protein>
    <submittedName>
        <fullName evidence="2">Uncharacterized protein</fullName>
    </submittedName>
</protein>
<sequence length="205" mass="22600">MNYYGDSIVIQPQQGQGKSNIMFSSSISIGDAIKAASQLKSELKIAQLDLEIGSSKNTTSEEQILHTAANILRRDIHSLDLNNDYYPTPSECSLPLSIQSMPPNLTKFISCIGKLWADGGLRDLMVDSGVYAGCTVDQMLLGKQFNRSVRGLTLVSAKPGKLYKTNENEDYDEDVEDGVVPVVEDPTNRRDGKSKRKKKKNGKQN</sequence>
<gene>
    <name evidence="2" type="ORF">MGAL_10B008341</name>
</gene>
<proteinExistence type="predicted"/>
<evidence type="ECO:0000256" key="1">
    <source>
        <dbReference type="SAM" id="MobiDB-lite"/>
    </source>
</evidence>
<feature type="compositionally biased region" description="Acidic residues" evidence="1">
    <location>
        <begin position="168"/>
        <end position="177"/>
    </location>
</feature>
<dbReference type="EMBL" id="UYJE01004601">
    <property type="protein sequence ID" value="VDI29569.1"/>
    <property type="molecule type" value="Genomic_DNA"/>
</dbReference>
<feature type="region of interest" description="Disordered" evidence="1">
    <location>
        <begin position="165"/>
        <end position="205"/>
    </location>
</feature>
<organism evidence="2 3">
    <name type="scientific">Mytilus galloprovincialis</name>
    <name type="common">Mediterranean mussel</name>
    <dbReference type="NCBI Taxonomy" id="29158"/>
    <lineage>
        <taxon>Eukaryota</taxon>
        <taxon>Metazoa</taxon>
        <taxon>Spiralia</taxon>
        <taxon>Lophotrochozoa</taxon>
        <taxon>Mollusca</taxon>
        <taxon>Bivalvia</taxon>
        <taxon>Autobranchia</taxon>
        <taxon>Pteriomorphia</taxon>
        <taxon>Mytilida</taxon>
        <taxon>Mytiloidea</taxon>
        <taxon>Mytilidae</taxon>
        <taxon>Mytilinae</taxon>
        <taxon>Mytilus</taxon>
    </lineage>
</organism>
<keyword evidence="3" id="KW-1185">Reference proteome</keyword>
<dbReference type="Proteomes" id="UP000596742">
    <property type="component" value="Unassembled WGS sequence"/>
</dbReference>
<evidence type="ECO:0000313" key="2">
    <source>
        <dbReference type="EMBL" id="VDI29569.1"/>
    </source>
</evidence>
<accession>A0A8B6E7R8</accession>
<comment type="caution">
    <text evidence="2">The sequence shown here is derived from an EMBL/GenBank/DDBJ whole genome shotgun (WGS) entry which is preliminary data.</text>
</comment>
<dbReference type="OrthoDB" id="6098909at2759"/>
<evidence type="ECO:0000313" key="3">
    <source>
        <dbReference type="Proteomes" id="UP000596742"/>
    </source>
</evidence>
<dbReference type="AlphaFoldDB" id="A0A8B6E7R8"/>